<keyword evidence="1" id="KW-0106">Calcium</keyword>
<dbReference type="GO" id="GO:0005509">
    <property type="term" value="F:calcium ion binding"/>
    <property type="evidence" value="ECO:0007669"/>
    <property type="project" value="InterPro"/>
</dbReference>
<keyword evidence="5" id="KW-1185">Reference proteome</keyword>
<dbReference type="Pfam" id="PF17892">
    <property type="entry name" value="Cadherin_5"/>
    <property type="match status" value="1"/>
</dbReference>
<dbReference type="InterPro" id="IPR019960">
    <property type="entry name" value="T1SS_VCA0849"/>
</dbReference>
<dbReference type="InterPro" id="IPR001343">
    <property type="entry name" value="Hemolysn_Ca-bd"/>
</dbReference>
<dbReference type="RefSeq" id="WP_279348469.1">
    <property type="nucleotide sequence ID" value="NZ_JAKRRX010000046.1"/>
</dbReference>
<accession>A0A9X3CEJ2</accession>
<evidence type="ECO:0000256" key="1">
    <source>
        <dbReference type="ARBA" id="ARBA00022837"/>
    </source>
</evidence>
<dbReference type="InterPro" id="IPR018511">
    <property type="entry name" value="Hemolysin-typ_Ca-bd_CS"/>
</dbReference>
<evidence type="ECO:0000313" key="4">
    <source>
        <dbReference type="EMBL" id="MCW8334139.1"/>
    </source>
</evidence>
<dbReference type="Pfam" id="PF00353">
    <property type="entry name" value="HemolysinCabind"/>
    <property type="match status" value="1"/>
</dbReference>
<evidence type="ECO:0000313" key="5">
    <source>
        <dbReference type="Proteomes" id="UP001155586"/>
    </source>
</evidence>
<gene>
    <name evidence="4" type="ORF">MD483_09915</name>
</gene>
<dbReference type="PRINTS" id="PR00313">
    <property type="entry name" value="CABNDNGRPT"/>
</dbReference>
<dbReference type="SUPFAM" id="SSF51120">
    <property type="entry name" value="beta-Roll"/>
    <property type="match status" value="1"/>
</dbReference>
<dbReference type="Proteomes" id="UP001155586">
    <property type="component" value="Unassembled WGS sequence"/>
</dbReference>
<feature type="domain" description="Cadherin-like" evidence="3">
    <location>
        <begin position="1758"/>
        <end position="1844"/>
    </location>
</feature>
<protein>
    <submittedName>
        <fullName evidence="4">Cadherin-like domain-containing protein</fullName>
    </submittedName>
</protein>
<evidence type="ECO:0000256" key="2">
    <source>
        <dbReference type="SAM" id="MobiDB-lite"/>
    </source>
</evidence>
<evidence type="ECO:0000259" key="3">
    <source>
        <dbReference type="Pfam" id="PF17892"/>
    </source>
</evidence>
<dbReference type="InterPro" id="IPR011049">
    <property type="entry name" value="Serralysin-like_metalloprot_C"/>
</dbReference>
<reference evidence="4" key="1">
    <citation type="submission" date="2022-02" db="EMBL/GenBank/DDBJ databases">
        <title>Vibrio sp. nov., a new bacterium isolated from Bohai sea, China.</title>
        <authorList>
            <person name="Yuan Y."/>
        </authorList>
    </citation>
    <scope>NUCLEOTIDE SEQUENCE</scope>
    <source>
        <strain evidence="4">DBSS07</strain>
    </source>
</reference>
<feature type="region of interest" description="Disordered" evidence="2">
    <location>
        <begin position="136"/>
        <end position="155"/>
    </location>
</feature>
<dbReference type="EMBL" id="JAKRRX010000046">
    <property type="protein sequence ID" value="MCW8334139.1"/>
    <property type="molecule type" value="Genomic_DNA"/>
</dbReference>
<dbReference type="NCBIfam" id="TIGR03661">
    <property type="entry name" value="T1SS_VCA0849"/>
    <property type="match status" value="1"/>
</dbReference>
<proteinExistence type="predicted"/>
<name>A0A9X3CEJ2_9VIBR</name>
<sequence>MFDQDGDRAADTQGADEGKLTKFEIVDEPGRDIQFKQGNDPLTNEIEITGRGETVSVVETINGVEVVLGTLNVRADGRVSFKPAESLEHTDGEDIPFSVDITATDSDGDTSTEQLDVVIEDKNAKIILSKVEGTEDAGRDGSIASTDDANAEDNLGGLDNAPIQVQLQADLFDIDSGEEIGNIIIKNANNHHGTFYYQDSSGDYHALTKVGNTYVLDASLVDQTINGTVSTIDNLFFVPDRNYSTNDGGFKVNIEMEVLNSGVVDHSIRGKLVIDVESVADIATWTASSTFDYQTDEDGSNVELDILAETQDDSTPETIVYRLEFTLGGDSAELVYSDGTPITDTPAGSGVYLVPADRIGDVEVDPNDEFSGQIKLEVTAVTSETNNIHAGKDTAESTTQEIVIDVAPVADKGSFSVSRINIFEDNAAAQDTVDPETDHDPLLLSEVITMSASVDTDGSESLHVRISSFSEDGVSVIWLGDPADNPIVEVSDGAGGVAYYEIPEQYLDQVEILPPKHSNEDFNFKVEGIVKDTAVTTSGTVTNETSLGEKTVNVAVKGVADVPDAIIFAGQTSWHEFDDGTVSGVEALIQENGEANLSFSVVSGERADAPLDDSESVTVLLSNIPHGVEVFDSDGSSVDLTFVGYDTNGEPVYEANITGMHFDSGITIRPVESSTENIHIKTTIIVTEDDGHSRAFEREIRLNVEPVIDAKDGYTATSQGDEDTIININWEPKGGQNPDNDEYYARLEISNFPDGAIVYVDGVAQDLTATGGVLILEPTGGQSDQDFSAVISQSGYIQVELPEDSSKDFTLDTLVTVRETDHEYVNAGEPGEGIASKDISGTVAVTVNPVVEEENTTDPDSAKHEKLLVTESDGAVLSVVQADSDGTINFTINDKSTDEPDANIIKYQEFDDSSQEVVTQLVVEFKNLSEDVLDQLFITGATNEGGGKWVITDEENFSIKAPAGLDLTPGNPNDNNGTSQIDMVIYAEVVDLGEDVGNEKDSTVLRQTEVTLEFPIEVVEKTSTAANIVYDGVSIVAGEEDNVIDLGTQTQSMFSIVGHDGVADQITVVLDPNSPQIPSGTSITATDYDFVDGKYVFQATLNADGSVSGIGSLFLSMPKDYSGDFKLPLVIITTDTESGDENVIPVELPVQVTPIADVPDSAVDQPFDNNVIPSMSVNIKGTLGLDADHQPIVDGSGNVDLSNDVPTNDNIGYEDGLIQLDFSIGLADKLNGTEGGQEVVSEVTLTIPDSAMGDFVDASGNVLGDTITFTQAEIAAGALDEVLFKPAENYPTDNGQNTVTIDISGKITDTAVFNDTGGGTVTDEREFDGSVSFEVTPVVDDITITGMDPADPFVAEGDEDTWISLSDGSSGLTVSLNDNDGSEEFVSMKLTDVPEDFILHSTSSDFTIKNNGGGEWSIQLKDPSQTSIDLSAIQIKPPKHFSGSAEIGITVFTQEELLGVPTEHNSTFTIDVTPVADEVDIEPTPDALGIEGQDVEIDIKASVVDKADSIGAGANHTENTPETLRVEITGAPDGASISLPSGVSGTATLVAGVWIVEVDTQSLDKIIFNSGDANSNNWDGNLHFKVQAVDAGAADFGPAQEFDVSVDVEAVNDRPTFADVVDVDTQEDTPVALNSFTIGDVDSELDDPNAEYAVTLTVDSGSLQFDSQTASDFGLTVTLDPGTQSIVILGTVSNVNAAIADDLITFTPAPDSNDLTDADGVQVNVIVDDQGNVGSVDPGDISTSNTNSDSFVIHVSEVNDKPTTAPVTLSDIEEDSSVGLVITSAQLLSNANDPESHAMTVSNLALTDTASGVLTDNGDGTWTFKPAENFYGDVNFTYDITDDGTTDGVNDFQTISGSASATVLAVNDAPEIDGSLVTSGIDEAAAQKITGISVSDVDYSGAHANADMTVTLDTDFGILSVVLPPSSGVTQSVGMSGEVILIGAIDDINAVLSSSDPSTGVFVDASLIPTETIELTVKAQDNGVYFENASGMALEDEEKFQIAVAPVANQPTLQVDPNFNYIKHIHASQSISMQGISLVGLVAILTDSNEVLSLELSGIPNGAVLSSSVGSVVQDGNVWTVSADAIDSLQLSGATVGSHTISVSAVSTETDGSFATSSPIEIDLDVTSDSSAIDQSSASDDSFILGDDTGIELRAGDGDDSIEGGDGDDQLFGGAGDDTLIGGAGNDILIGGLGSDILTGGSGHDTFKWTTDSVDEGTTDTITDFSVNDGDAIDLREVITDLKDTPMEDLLSAIGDKIEAKVVDGTDDVELDITTDDSVHQTIIVEDLGSQIDFTGMDSSQIVDSLLQHNVIQHDL</sequence>
<dbReference type="InterPro" id="IPR041690">
    <property type="entry name" value="Cadherin_5"/>
</dbReference>
<dbReference type="Gene3D" id="2.150.10.10">
    <property type="entry name" value="Serralysin-like metalloprotease, C-terminal"/>
    <property type="match status" value="1"/>
</dbReference>
<organism evidence="4 5">
    <name type="scientific">Vibrio paucivorans</name>
    <dbReference type="NCBI Taxonomy" id="2829489"/>
    <lineage>
        <taxon>Bacteria</taxon>
        <taxon>Pseudomonadati</taxon>
        <taxon>Pseudomonadota</taxon>
        <taxon>Gammaproteobacteria</taxon>
        <taxon>Vibrionales</taxon>
        <taxon>Vibrionaceae</taxon>
        <taxon>Vibrio</taxon>
    </lineage>
</organism>
<comment type="caution">
    <text evidence="4">The sequence shown here is derived from an EMBL/GenBank/DDBJ whole genome shotgun (WGS) entry which is preliminary data.</text>
</comment>
<dbReference type="PROSITE" id="PS00330">
    <property type="entry name" value="HEMOLYSIN_CALCIUM"/>
    <property type="match status" value="3"/>
</dbReference>